<dbReference type="RefSeq" id="WP_086449960.1">
    <property type="nucleotide sequence ID" value="NZ_MSPP01000001.1"/>
</dbReference>
<gene>
    <name evidence="1" type="ORF">BVC71_02000</name>
</gene>
<dbReference type="Proteomes" id="UP000194664">
    <property type="component" value="Unassembled WGS sequence"/>
</dbReference>
<name>A0A251X0P5_9RHOB</name>
<reference evidence="1 2" key="1">
    <citation type="submission" date="2016-12" db="EMBL/GenBank/DDBJ databases">
        <title>The draft genome sequence of HSLHS2.</title>
        <authorList>
            <person name="Hu D."/>
            <person name="Wang L."/>
            <person name="Shao Z."/>
        </authorList>
    </citation>
    <scope>NUCLEOTIDE SEQUENCE [LARGE SCALE GENOMIC DNA]</scope>
    <source>
        <strain evidence="1">MCCC 1A06712</strain>
    </source>
</reference>
<comment type="caution">
    <text evidence="1">The sequence shown here is derived from an EMBL/GenBank/DDBJ whole genome shotgun (WGS) entry which is preliminary data.</text>
</comment>
<sequence>MEAARAILIKATKQGLTEAEGRDRAIDAGVVHWTAFTQAANVYRDFRRQQPKLKGSRGTWTVLTENGLEIPACYNSRVDWTQDPPVYFDEFKKISKKYHRWLSAFENGYAVVQKGKVEDGVETRARDSYLGIYRIGHLDEKLTCNGERATVSFELTEEMTEVPTSALGPDEERFAGARSEGLRKALLTIAYRAERTTQEAGREKTTISKWKEFGFKSADAMADHLEDLNHRQKGMCALSQVQMSLTKGDWCVSPDRIESDGHYTAHNLQLVANCVNSMKGSTPNSQFLAQLEKI</sequence>
<proteinExistence type="predicted"/>
<evidence type="ECO:0000313" key="1">
    <source>
        <dbReference type="EMBL" id="OUD10309.1"/>
    </source>
</evidence>
<evidence type="ECO:0000313" key="2">
    <source>
        <dbReference type="Proteomes" id="UP000194664"/>
    </source>
</evidence>
<dbReference type="Gene3D" id="3.30.40.220">
    <property type="match status" value="1"/>
</dbReference>
<keyword evidence="2" id="KW-1185">Reference proteome</keyword>
<dbReference type="OrthoDB" id="7340968at2"/>
<dbReference type="EMBL" id="MSPP01000001">
    <property type="protein sequence ID" value="OUD10309.1"/>
    <property type="molecule type" value="Genomic_DNA"/>
</dbReference>
<accession>A0A251X0P5</accession>
<protein>
    <submittedName>
        <fullName evidence="1">Uncharacterized protein</fullName>
    </submittedName>
</protein>
<dbReference type="AlphaFoldDB" id="A0A251X0P5"/>
<organism evidence="1 2">
    <name type="scientific">Marivivens niveibacter</name>
    <dbReference type="NCBI Taxonomy" id="1930667"/>
    <lineage>
        <taxon>Bacteria</taxon>
        <taxon>Pseudomonadati</taxon>
        <taxon>Pseudomonadota</taxon>
        <taxon>Alphaproteobacteria</taxon>
        <taxon>Rhodobacterales</taxon>
        <taxon>Paracoccaceae</taxon>
        <taxon>Marivivens group</taxon>
        <taxon>Marivivens</taxon>
    </lineage>
</organism>